<accession>E6Q3Q6</accession>
<dbReference type="EMBL" id="CABO01000025">
    <property type="protein sequence ID" value="CBI01817.1"/>
    <property type="molecule type" value="Genomic_DNA"/>
</dbReference>
<sequence length="157" mass="15293">MSSRTILPIAIVLVTIVLAGCGIHDSPTAPCGSYGGAPCGGGGVGTLPPALIYPLPGASAIPDASVTVVVAAASNASPLTQAPTLVGSGGATVLASRSFVTPPSPLPSPHAAVVSGDTLYAFTYSALAAQTSYTVEFEPNATGCVASECDVGSFTTQ</sequence>
<comment type="caution">
    <text evidence="1">The sequence shown here is derived from an EMBL/GenBank/DDBJ whole genome shotgun (WGS) entry which is preliminary data.</text>
</comment>
<dbReference type="AlphaFoldDB" id="E6Q3Q6"/>
<proteinExistence type="predicted"/>
<reference evidence="1" key="1">
    <citation type="submission" date="2009-10" db="EMBL/GenBank/DDBJ databases">
        <title>Diversity of trophic interactions inside an arsenic-rich microbial ecosystem.</title>
        <authorList>
            <person name="Bertin P.N."/>
            <person name="Heinrich-Salmeron A."/>
            <person name="Pelletier E."/>
            <person name="Goulhen-Chollet F."/>
            <person name="Arsene-Ploetze F."/>
            <person name="Gallien S."/>
            <person name="Calteau A."/>
            <person name="Vallenet D."/>
            <person name="Casiot C."/>
            <person name="Chane-Woon-Ming B."/>
            <person name="Giloteaux L."/>
            <person name="Barakat M."/>
            <person name="Bonnefoy V."/>
            <person name="Bruneel O."/>
            <person name="Chandler M."/>
            <person name="Cleiss J."/>
            <person name="Duran R."/>
            <person name="Elbaz-Poulichet F."/>
            <person name="Fonknechten N."/>
            <person name="Lauga B."/>
            <person name="Mornico D."/>
            <person name="Ortet P."/>
            <person name="Schaeffer C."/>
            <person name="Siguier P."/>
            <person name="Alexander Thil Smith A."/>
            <person name="Van Dorsselaer A."/>
            <person name="Weissenbach J."/>
            <person name="Medigue C."/>
            <person name="Le Paslier D."/>
        </authorList>
    </citation>
    <scope>NUCLEOTIDE SEQUENCE</scope>
</reference>
<gene>
    <name evidence="1" type="ORF">CARN4_0809</name>
</gene>
<evidence type="ECO:0000313" key="1">
    <source>
        <dbReference type="EMBL" id="CBI01817.1"/>
    </source>
</evidence>
<protein>
    <submittedName>
        <fullName evidence="1">Uncharacterized protein</fullName>
    </submittedName>
</protein>
<dbReference type="PROSITE" id="PS51257">
    <property type="entry name" value="PROKAR_LIPOPROTEIN"/>
    <property type="match status" value="1"/>
</dbReference>
<organism evidence="1">
    <name type="scientific">mine drainage metagenome</name>
    <dbReference type="NCBI Taxonomy" id="410659"/>
    <lineage>
        <taxon>unclassified sequences</taxon>
        <taxon>metagenomes</taxon>
        <taxon>ecological metagenomes</taxon>
    </lineage>
</organism>
<name>E6Q3Q6_9ZZZZ</name>